<keyword evidence="7 8" id="KW-0326">Glycosidase</keyword>
<dbReference type="CDD" id="cd03143">
    <property type="entry name" value="A4_beta-galactosidase_middle_domain"/>
    <property type="match status" value="1"/>
</dbReference>
<dbReference type="SUPFAM" id="SSF51445">
    <property type="entry name" value="(Trans)glycosidases"/>
    <property type="match status" value="1"/>
</dbReference>
<dbReference type="GO" id="GO:0009341">
    <property type="term" value="C:beta-galactosidase complex"/>
    <property type="evidence" value="ECO:0007669"/>
    <property type="project" value="InterPro"/>
</dbReference>
<evidence type="ECO:0000313" key="14">
    <source>
        <dbReference type="Proteomes" id="UP000321816"/>
    </source>
</evidence>
<dbReference type="InterPro" id="IPR029062">
    <property type="entry name" value="Class_I_gatase-like"/>
</dbReference>
<dbReference type="PIRSF" id="PIRSF001084">
    <property type="entry name" value="B-galactosidase"/>
    <property type="match status" value="1"/>
</dbReference>
<feature type="domain" description="Glycoside hydrolase family 42 N-terminal" evidence="11">
    <location>
        <begin position="6"/>
        <end position="379"/>
    </location>
</feature>
<feature type="binding site" evidence="10">
    <location>
        <position position="103"/>
    </location>
    <ligand>
        <name>substrate</name>
    </ligand>
</feature>
<dbReference type="Gene3D" id="3.40.50.880">
    <property type="match status" value="1"/>
</dbReference>
<evidence type="ECO:0000256" key="8">
    <source>
        <dbReference type="PIRNR" id="PIRNR001084"/>
    </source>
</evidence>
<reference evidence="13 14" key="1">
    <citation type="submission" date="2024-01" db="EMBL/GenBank/DDBJ databases">
        <title>Complete Genome Sequence of Alkalicoccus halolimnae BZ-SZ-XJ29T, a Moderately Halophilic Bacterium Isolated from a Salt Lake.</title>
        <authorList>
            <person name="Zhao B."/>
        </authorList>
    </citation>
    <scope>NUCLEOTIDE SEQUENCE [LARGE SCALE GENOMIC DNA]</scope>
    <source>
        <strain evidence="13 14">BZ-SZ-XJ29</strain>
    </source>
</reference>
<evidence type="ECO:0000259" key="11">
    <source>
        <dbReference type="Pfam" id="PF02449"/>
    </source>
</evidence>
<evidence type="ECO:0000256" key="9">
    <source>
        <dbReference type="PIRSR" id="PIRSR001084-1"/>
    </source>
</evidence>
<evidence type="ECO:0000256" key="4">
    <source>
        <dbReference type="ARBA" id="ARBA00022723"/>
    </source>
</evidence>
<evidence type="ECO:0000256" key="10">
    <source>
        <dbReference type="PIRSR" id="PIRSR001084-2"/>
    </source>
</evidence>
<proteinExistence type="inferred from homology"/>
<organism evidence="13 14">
    <name type="scientific">Alkalicoccus halolimnae</name>
    <dbReference type="NCBI Taxonomy" id="1667239"/>
    <lineage>
        <taxon>Bacteria</taxon>
        <taxon>Bacillati</taxon>
        <taxon>Bacillota</taxon>
        <taxon>Bacilli</taxon>
        <taxon>Bacillales</taxon>
        <taxon>Bacillaceae</taxon>
        <taxon>Alkalicoccus</taxon>
    </lineage>
</organism>
<feature type="binding site" evidence="10">
    <location>
        <position position="311"/>
    </location>
    <ligand>
        <name>substrate</name>
    </ligand>
</feature>
<accession>A0A5C7F4M6</accession>
<name>A0A5C7F4M6_9BACI</name>
<dbReference type="GO" id="GO:0046872">
    <property type="term" value="F:metal ion binding"/>
    <property type="evidence" value="ECO:0007669"/>
    <property type="project" value="UniProtKB-KW"/>
</dbReference>
<dbReference type="InterPro" id="IPR017853">
    <property type="entry name" value="GH"/>
</dbReference>
<protein>
    <recommendedName>
        <fullName evidence="3 8">Beta-galactosidase</fullName>
        <shortName evidence="8">Beta-gal</shortName>
        <ecNumber evidence="3 8">3.2.1.23</ecNumber>
    </recommendedName>
</protein>
<gene>
    <name evidence="13" type="ORF">FTX54_014320</name>
</gene>
<dbReference type="GO" id="GO:0005975">
    <property type="term" value="P:carbohydrate metabolic process"/>
    <property type="evidence" value="ECO:0007669"/>
    <property type="project" value="InterPro"/>
</dbReference>
<dbReference type="RefSeq" id="WP_147803779.1">
    <property type="nucleotide sequence ID" value="NZ_CP144914.1"/>
</dbReference>
<keyword evidence="6" id="KW-0862">Zinc</keyword>
<keyword evidence="5 8" id="KW-0378">Hydrolase</keyword>
<dbReference type="GO" id="GO:0004565">
    <property type="term" value="F:beta-galactosidase activity"/>
    <property type="evidence" value="ECO:0007669"/>
    <property type="project" value="UniProtKB-EC"/>
</dbReference>
<evidence type="ECO:0000256" key="1">
    <source>
        <dbReference type="ARBA" id="ARBA00001412"/>
    </source>
</evidence>
<dbReference type="EC" id="3.2.1.23" evidence="3 8"/>
<feature type="active site" description="Proton donor" evidence="9">
    <location>
        <position position="142"/>
    </location>
</feature>
<keyword evidence="4" id="KW-0479">Metal-binding</keyword>
<dbReference type="SUPFAM" id="SSF52317">
    <property type="entry name" value="Class I glutamine amidotransferase-like"/>
    <property type="match status" value="1"/>
</dbReference>
<dbReference type="AlphaFoldDB" id="A0A5C7F4M6"/>
<evidence type="ECO:0000256" key="3">
    <source>
        <dbReference type="ARBA" id="ARBA00012756"/>
    </source>
</evidence>
<evidence type="ECO:0000313" key="13">
    <source>
        <dbReference type="EMBL" id="WWD79557.1"/>
    </source>
</evidence>
<dbReference type="OrthoDB" id="9800974at2"/>
<feature type="domain" description="Beta-galactosidase trimerisation" evidence="12">
    <location>
        <begin position="396"/>
        <end position="600"/>
    </location>
</feature>
<comment type="catalytic activity">
    <reaction evidence="1 8">
        <text>Hydrolysis of terminal non-reducing beta-D-galactose residues in beta-D-galactosides.</text>
        <dbReference type="EC" id="3.2.1.23"/>
    </reaction>
</comment>
<sequence length="674" mass="77298">MYIGVDYYPEQWPKERWKTDLELMKELGINVVRIGEFSWSLLEPEEGSYDFRLLDEAVSFIASYGMKVVLGTPTATPPAWLVQKYPEVLPVQEDGQTIGFGARRHYTVNSRVFRRMSRHIVEAMARRYGSLEAVIGWQTDNEYGHEKSDRSYGPRDQKAFQDWLKEKYGSLDDLNRRWGTVFWSQIYTDWAQIPVPRKVFQEHNPSLLLDFDRFCADAYTSYNKMQTDALRARIDKRQFITHNFVYTGLAQDQNAIAEDLDFISFDNYPVWGGLAEPIHPAAIARQHDLCRATKQGKGYWVMEELSGAQGWSQIGYLPRPGHLKLWTYQAISRGAEAIVYFRWRAARFGTEQFCHGILDHDGKPRRKFEEVRGVIQSLEPFADDFLEAVFPKEIGFYHDPENEWAWNIQPQSDNFSYPQEVLRFYEPAHALQMQTDIFREKEDLTDYKVLIVPVYFLAKKEMNEKFKQFAEAGGTIIFSYRTGVKDADNVVTDQTLPGELAELCGIEVHEYDSLRGERKGSVRGVRGALGGTGGNTEVWCDFIEPISAEVLAVYEDTWFDGKAAVTKNQYGKGTVYYVGSGLNRDMLLRLYKEAFTEAGLSLQMENTAVETVRRASGDVDYLSVMNHSTETAEHVELPAGSWKNASEKENEHVFKGLITLPPLTSIVLQKPKIT</sequence>
<dbReference type="KEGG" id="ahal:FTX54_014320"/>
<dbReference type="Pfam" id="PF02449">
    <property type="entry name" value="Glyco_hydro_42"/>
    <property type="match status" value="1"/>
</dbReference>
<comment type="similarity">
    <text evidence="2 8">Belongs to the glycosyl hydrolase 42 family.</text>
</comment>
<feature type="active site" description="Nucleophile" evidence="9">
    <location>
        <position position="303"/>
    </location>
</feature>
<dbReference type="InterPro" id="IPR013529">
    <property type="entry name" value="Glyco_hydro_42_N"/>
</dbReference>
<dbReference type="InterPro" id="IPR003476">
    <property type="entry name" value="Glyco_hydro_42"/>
</dbReference>
<feature type="binding site" evidence="10">
    <location>
        <position position="141"/>
    </location>
    <ligand>
        <name>substrate</name>
    </ligand>
</feature>
<dbReference type="EMBL" id="CP144914">
    <property type="protein sequence ID" value="WWD79557.1"/>
    <property type="molecule type" value="Genomic_DNA"/>
</dbReference>
<dbReference type="PANTHER" id="PTHR36447:SF2">
    <property type="entry name" value="BETA-GALACTOSIDASE YESZ"/>
    <property type="match status" value="1"/>
</dbReference>
<dbReference type="PANTHER" id="PTHR36447">
    <property type="entry name" value="BETA-GALACTOSIDASE GANA"/>
    <property type="match status" value="1"/>
</dbReference>
<dbReference type="Gene3D" id="3.20.20.80">
    <property type="entry name" value="Glycosidases"/>
    <property type="match status" value="1"/>
</dbReference>
<evidence type="ECO:0000256" key="2">
    <source>
        <dbReference type="ARBA" id="ARBA00005940"/>
    </source>
</evidence>
<evidence type="ECO:0000256" key="6">
    <source>
        <dbReference type="ARBA" id="ARBA00022833"/>
    </source>
</evidence>
<dbReference type="InterPro" id="IPR013738">
    <property type="entry name" value="Beta_galactosidase_Trimer"/>
</dbReference>
<keyword evidence="14" id="KW-1185">Reference proteome</keyword>
<evidence type="ECO:0000256" key="5">
    <source>
        <dbReference type="ARBA" id="ARBA00022801"/>
    </source>
</evidence>
<dbReference type="Pfam" id="PF08532">
    <property type="entry name" value="Glyco_hydro_42M"/>
    <property type="match status" value="1"/>
</dbReference>
<dbReference type="Proteomes" id="UP000321816">
    <property type="component" value="Chromosome"/>
</dbReference>
<evidence type="ECO:0000256" key="7">
    <source>
        <dbReference type="ARBA" id="ARBA00023295"/>
    </source>
</evidence>
<evidence type="ECO:0000259" key="12">
    <source>
        <dbReference type="Pfam" id="PF08532"/>
    </source>
</evidence>